<keyword evidence="5 6" id="KW-0413">Isomerase</keyword>
<evidence type="ECO:0000313" key="9">
    <source>
        <dbReference type="EMBL" id="MDJ1484907.1"/>
    </source>
</evidence>
<evidence type="ECO:0000256" key="4">
    <source>
        <dbReference type="ARBA" id="ARBA00023110"/>
    </source>
</evidence>
<dbReference type="InterPro" id="IPR046357">
    <property type="entry name" value="PPIase_dom_sf"/>
</dbReference>
<dbReference type="Proteomes" id="UP001241110">
    <property type="component" value="Unassembled WGS sequence"/>
</dbReference>
<reference evidence="9" key="1">
    <citation type="submission" date="2023-05" db="EMBL/GenBank/DDBJ databases">
        <authorList>
            <person name="Zhang X."/>
        </authorList>
    </citation>
    <scope>NUCLEOTIDE SEQUENCE</scope>
    <source>
        <strain evidence="9">YF14B1</strain>
    </source>
</reference>
<evidence type="ECO:0000256" key="5">
    <source>
        <dbReference type="ARBA" id="ARBA00023235"/>
    </source>
</evidence>
<dbReference type="InterPro" id="IPR000297">
    <property type="entry name" value="PPIase_PpiC"/>
</dbReference>
<evidence type="ECO:0000313" key="10">
    <source>
        <dbReference type="Proteomes" id="UP001241110"/>
    </source>
</evidence>
<feature type="signal peptide" evidence="7">
    <location>
        <begin position="1"/>
        <end position="22"/>
    </location>
</feature>
<evidence type="ECO:0000256" key="2">
    <source>
        <dbReference type="ARBA" id="ARBA00013194"/>
    </source>
</evidence>
<organism evidence="9 10">
    <name type="scientific">Xanthocytophaga flava</name>
    <dbReference type="NCBI Taxonomy" id="3048013"/>
    <lineage>
        <taxon>Bacteria</taxon>
        <taxon>Pseudomonadati</taxon>
        <taxon>Bacteroidota</taxon>
        <taxon>Cytophagia</taxon>
        <taxon>Cytophagales</taxon>
        <taxon>Rhodocytophagaceae</taxon>
        <taxon>Xanthocytophaga</taxon>
    </lineage>
</organism>
<dbReference type="SUPFAM" id="SSF54534">
    <property type="entry name" value="FKBP-like"/>
    <property type="match status" value="1"/>
</dbReference>
<dbReference type="EMBL" id="JASJOS010000017">
    <property type="protein sequence ID" value="MDJ1484907.1"/>
    <property type="molecule type" value="Genomic_DNA"/>
</dbReference>
<feature type="domain" description="PpiC" evidence="8">
    <location>
        <begin position="110"/>
        <end position="209"/>
    </location>
</feature>
<name>A0AAE3UAN7_9BACT</name>
<proteinExistence type="predicted"/>
<keyword evidence="4 6" id="KW-0697">Rotamase</keyword>
<gene>
    <name evidence="9" type="ORF">QNI16_30690</name>
</gene>
<accession>A0AAE3UAN7</accession>
<evidence type="ECO:0000256" key="7">
    <source>
        <dbReference type="SAM" id="SignalP"/>
    </source>
</evidence>
<evidence type="ECO:0000256" key="3">
    <source>
        <dbReference type="ARBA" id="ARBA00022729"/>
    </source>
</evidence>
<dbReference type="PANTHER" id="PTHR47245">
    <property type="entry name" value="PEPTIDYLPROLYL ISOMERASE"/>
    <property type="match status" value="1"/>
</dbReference>
<evidence type="ECO:0000259" key="8">
    <source>
        <dbReference type="PROSITE" id="PS50198"/>
    </source>
</evidence>
<feature type="chain" id="PRO_5041908583" description="peptidylprolyl isomerase" evidence="7">
    <location>
        <begin position="23"/>
        <end position="231"/>
    </location>
</feature>
<evidence type="ECO:0000256" key="6">
    <source>
        <dbReference type="PROSITE-ProRule" id="PRU00278"/>
    </source>
</evidence>
<dbReference type="InterPro" id="IPR050245">
    <property type="entry name" value="PrsA_foldase"/>
</dbReference>
<protein>
    <recommendedName>
        <fullName evidence="2">peptidylprolyl isomerase</fullName>
        <ecNumber evidence="2">5.2.1.8</ecNumber>
    </recommendedName>
</protein>
<dbReference type="AlphaFoldDB" id="A0AAE3UAN7"/>
<comment type="catalytic activity">
    <reaction evidence="1">
        <text>[protein]-peptidylproline (omega=180) = [protein]-peptidylproline (omega=0)</text>
        <dbReference type="Rhea" id="RHEA:16237"/>
        <dbReference type="Rhea" id="RHEA-COMP:10747"/>
        <dbReference type="Rhea" id="RHEA-COMP:10748"/>
        <dbReference type="ChEBI" id="CHEBI:83833"/>
        <dbReference type="ChEBI" id="CHEBI:83834"/>
        <dbReference type="EC" id="5.2.1.8"/>
    </reaction>
</comment>
<dbReference type="RefSeq" id="WP_313986726.1">
    <property type="nucleotide sequence ID" value="NZ_JASJOS010000017.1"/>
</dbReference>
<dbReference type="PROSITE" id="PS50198">
    <property type="entry name" value="PPIC_PPIASE_2"/>
    <property type="match status" value="1"/>
</dbReference>
<dbReference type="EC" id="5.2.1.8" evidence="2"/>
<dbReference type="Gene3D" id="3.10.50.40">
    <property type="match status" value="1"/>
</dbReference>
<sequence>MSHLFYKFLVFTILLTPLAVFGQTSDSASAAQEARIWADVRKPYFKATVDDSLFVVNNSNFPFHYDYYTRAELAGFMEQMFFNARIGDIVGPLFLDGYAILYKVIEFDSTYRMKASQIFLKPEGNTAKDTANAVKKANKIVKEITKGLDFAEAAKKYGADEASKKGGDIGWFGEGLMVKEIETPILNGKRGDVFVAKTPFGVHIVKITDDKVKEPHGRIKVIPLMKRIGEP</sequence>
<dbReference type="GO" id="GO:0003755">
    <property type="term" value="F:peptidyl-prolyl cis-trans isomerase activity"/>
    <property type="evidence" value="ECO:0007669"/>
    <property type="project" value="UniProtKB-KW"/>
</dbReference>
<comment type="caution">
    <text evidence="9">The sequence shown here is derived from an EMBL/GenBank/DDBJ whole genome shotgun (WGS) entry which is preliminary data.</text>
</comment>
<dbReference type="Pfam" id="PF13616">
    <property type="entry name" value="Rotamase_3"/>
    <property type="match status" value="1"/>
</dbReference>
<dbReference type="PANTHER" id="PTHR47245:SF1">
    <property type="entry name" value="FOLDASE PROTEIN PRSA"/>
    <property type="match status" value="1"/>
</dbReference>
<evidence type="ECO:0000256" key="1">
    <source>
        <dbReference type="ARBA" id="ARBA00000971"/>
    </source>
</evidence>
<keyword evidence="3 7" id="KW-0732">Signal</keyword>